<evidence type="ECO:0000313" key="5">
    <source>
        <dbReference type="Proteomes" id="UP000808761"/>
    </source>
</evidence>
<feature type="transmembrane region" description="Helical" evidence="2">
    <location>
        <begin position="46"/>
        <end position="69"/>
    </location>
</feature>
<name>A0A9D6UKP7_UNCSA</name>
<dbReference type="AlphaFoldDB" id="A0A9D6UKP7"/>
<evidence type="ECO:0000313" key="4">
    <source>
        <dbReference type="EMBL" id="MBI5078897.1"/>
    </source>
</evidence>
<gene>
    <name evidence="4" type="ORF">HZB08_02625</name>
</gene>
<dbReference type="Pfam" id="PF02719">
    <property type="entry name" value="Polysacc_synt_2"/>
    <property type="match status" value="1"/>
</dbReference>
<sequence length="553" mass="61244">NFGLYHWDWQYMSVSEVVSLIKAVIISSVLLSATVILFGDREFPPAVFIIEGLLCFAMIGGVRLMIRYWKDSHSALSLSGDEKKVLVVGAGDAGDMILREMQKNPRFKYRPVGFVDDSPAKKGVFIHHLPVLGDCDSIPELVKSFGIDEIIIAMPTATRKQIHRVVELCEKTGAKFKTIPGIFELIDGTVHVDQIRSVEIEDLLGREPVKLDIKSISSYLTNACVMVTGAGGSIGSELCRQVAMFNPAKLVVVGKGENSVFDIEVELKNKHPYLDLVVNIADIRDVYRMDNIFKHTRPEVVFHAAAHKHVTLMEREPDEAILNNIIGTKNLVDLSDRDSVKNFVMISTDKAVNPSSIMGATKRIAEMIVQAKAQTNSRTKYVSVRFGNVLGSRGSVVPLFKKQIAAGGPVTVTHPEAKRYFMTIPEAAQLVIQAGALGSGGEIFILDMGEPIKILDLVRDLIRLSGLEEGEDIEIKFIGLKPGEKLFEEILTREEGAKATKHEKIFVSPPAEISPEKLQEDVIILKRLSHEGNREEIRNKIKEMIPIFKGSIV</sequence>
<protein>
    <submittedName>
        <fullName evidence="4">Polysaccharide biosynthesis protein</fullName>
    </submittedName>
</protein>
<dbReference type="InterPro" id="IPR036291">
    <property type="entry name" value="NAD(P)-bd_dom_sf"/>
</dbReference>
<dbReference type="PANTHER" id="PTHR43318:SF1">
    <property type="entry name" value="POLYSACCHARIDE BIOSYNTHESIS PROTEIN EPSC-RELATED"/>
    <property type="match status" value="1"/>
</dbReference>
<keyword evidence="2" id="KW-0812">Transmembrane</keyword>
<dbReference type="Proteomes" id="UP000808761">
    <property type="component" value="Unassembled WGS sequence"/>
</dbReference>
<keyword evidence="2" id="KW-0472">Membrane</keyword>
<dbReference type="PANTHER" id="PTHR43318">
    <property type="entry name" value="UDP-N-ACETYLGLUCOSAMINE 4,6-DEHYDRATASE"/>
    <property type="match status" value="1"/>
</dbReference>
<reference evidence="4" key="1">
    <citation type="submission" date="2020-07" db="EMBL/GenBank/DDBJ databases">
        <title>Huge and variable diversity of episymbiotic CPR bacteria and DPANN archaea in groundwater ecosystems.</title>
        <authorList>
            <person name="He C.Y."/>
            <person name="Keren R."/>
            <person name="Whittaker M."/>
            <person name="Farag I.F."/>
            <person name="Doudna J."/>
            <person name="Cate J.H.D."/>
            <person name="Banfield J.F."/>
        </authorList>
    </citation>
    <scope>NUCLEOTIDE SEQUENCE</scope>
    <source>
        <strain evidence="4">NC_groundwater_1860_Pr3_B-0.1um_51_7</strain>
    </source>
</reference>
<feature type="non-terminal residue" evidence="4">
    <location>
        <position position="1"/>
    </location>
</feature>
<evidence type="ECO:0000256" key="1">
    <source>
        <dbReference type="ARBA" id="ARBA00007430"/>
    </source>
</evidence>
<evidence type="ECO:0000259" key="3">
    <source>
        <dbReference type="Pfam" id="PF02719"/>
    </source>
</evidence>
<dbReference type="CDD" id="cd05237">
    <property type="entry name" value="UDP_invert_4-6DH_SDR_e"/>
    <property type="match status" value="1"/>
</dbReference>
<accession>A0A9D6UKP7</accession>
<dbReference type="SUPFAM" id="SSF51735">
    <property type="entry name" value="NAD(P)-binding Rossmann-fold domains"/>
    <property type="match status" value="2"/>
</dbReference>
<feature type="transmembrane region" description="Helical" evidence="2">
    <location>
        <begin position="20"/>
        <end position="39"/>
    </location>
</feature>
<proteinExistence type="inferred from homology"/>
<comment type="caution">
    <text evidence="4">The sequence shown here is derived from an EMBL/GenBank/DDBJ whole genome shotgun (WGS) entry which is preliminary data.</text>
</comment>
<evidence type="ECO:0000256" key="2">
    <source>
        <dbReference type="SAM" id="Phobius"/>
    </source>
</evidence>
<organism evidence="4 5">
    <name type="scientific">Candidatus Saganbacteria bacterium</name>
    <dbReference type="NCBI Taxonomy" id="2575572"/>
    <lineage>
        <taxon>Bacteria</taxon>
        <taxon>Bacillati</taxon>
        <taxon>Saganbacteria</taxon>
    </lineage>
</organism>
<comment type="similarity">
    <text evidence="1">Belongs to the polysaccharide synthase family.</text>
</comment>
<feature type="domain" description="Polysaccharide biosynthesis protein CapD-like" evidence="3">
    <location>
        <begin position="225"/>
        <end position="508"/>
    </location>
</feature>
<dbReference type="EMBL" id="JACRKR010000128">
    <property type="protein sequence ID" value="MBI5078897.1"/>
    <property type="molecule type" value="Genomic_DNA"/>
</dbReference>
<dbReference type="Gene3D" id="3.40.50.720">
    <property type="entry name" value="NAD(P)-binding Rossmann-like Domain"/>
    <property type="match status" value="2"/>
</dbReference>
<keyword evidence="2" id="KW-1133">Transmembrane helix</keyword>
<dbReference type="InterPro" id="IPR003869">
    <property type="entry name" value="Polysac_CapD-like"/>
</dbReference>
<dbReference type="Pfam" id="PF13727">
    <property type="entry name" value="CoA_binding_3"/>
    <property type="match status" value="1"/>
</dbReference>
<dbReference type="InterPro" id="IPR051203">
    <property type="entry name" value="Polysaccharide_Synthase-Rel"/>
</dbReference>